<keyword evidence="1" id="KW-0472">Membrane</keyword>
<keyword evidence="1" id="KW-1133">Transmembrane helix</keyword>
<dbReference type="AlphaFoldDB" id="A0A4Y8N495"/>
<proteinExistence type="predicted"/>
<organism evidence="2 3">
    <name type="scientific">Paraburkholderia dipogonis</name>
    <dbReference type="NCBI Taxonomy" id="1211383"/>
    <lineage>
        <taxon>Bacteria</taxon>
        <taxon>Pseudomonadati</taxon>
        <taxon>Pseudomonadota</taxon>
        <taxon>Betaproteobacteria</taxon>
        <taxon>Burkholderiales</taxon>
        <taxon>Burkholderiaceae</taxon>
        <taxon>Paraburkholderia</taxon>
    </lineage>
</organism>
<feature type="transmembrane region" description="Helical" evidence="1">
    <location>
        <begin position="82"/>
        <end position="101"/>
    </location>
</feature>
<evidence type="ECO:0000313" key="2">
    <source>
        <dbReference type="EMBL" id="TFE44495.1"/>
    </source>
</evidence>
<feature type="transmembrane region" description="Helical" evidence="1">
    <location>
        <begin position="52"/>
        <end position="70"/>
    </location>
</feature>
<comment type="caution">
    <text evidence="2">The sequence shown here is derived from an EMBL/GenBank/DDBJ whole genome shotgun (WGS) entry which is preliminary data.</text>
</comment>
<dbReference type="GeneID" id="97305537"/>
<evidence type="ECO:0000313" key="3">
    <source>
        <dbReference type="Proteomes" id="UP000297385"/>
    </source>
</evidence>
<keyword evidence="1" id="KW-0812">Transmembrane</keyword>
<feature type="transmembrane region" description="Helical" evidence="1">
    <location>
        <begin position="145"/>
        <end position="165"/>
    </location>
</feature>
<dbReference type="Proteomes" id="UP000297385">
    <property type="component" value="Unassembled WGS sequence"/>
</dbReference>
<dbReference type="RefSeq" id="WP_134456320.1">
    <property type="nucleotide sequence ID" value="NZ_JBHMFL010000170.1"/>
</dbReference>
<sequence length="405" mass="43850">MVAAEERRSGAPGAVADPAGIDLSLVHDDPAFHLQRRLGLIPREGMGTLRRALIFGAICWLPIVVWAMLTGRVSRGAEGDTLLAHFGVHVRCLVAIPMLVIAEGVAQKMVPPLLRYFFGAGLVTAETLPQFRTLIASIARLRNLSLPWVLIAGAVIAWTTAGAFLKQIDDVIWPGGPGDMAGALTFGGWWFILVVRPLFTALLLAWLWRACLVFVLFLKLSRFPLALAPVHPDRVAGLGFVERLMFIFSPVAFSLSAVVAASFAHDVMYHGVNVTDIKGELIATTVMLIVIFLIPFMPLAVTLGRVKRDAIFSYGSLVGRHARLVHRRWILKEDVGTPDILDAPELGPVADVQAVYQAIRSMRGIPVGKLGLIAIVVPAAVPMLVVAGMQLPLQSVLTKVLKTLL</sequence>
<gene>
    <name evidence="2" type="ORF">E2553_05310</name>
</gene>
<feature type="transmembrane region" description="Helical" evidence="1">
    <location>
        <begin position="240"/>
        <end position="261"/>
    </location>
</feature>
<reference evidence="2 3" key="1">
    <citation type="submission" date="2019-03" db="EMBL/GenBank/DDBJ databases">
        <title>Complete Genome Sequence of Paraburkholderia dipogonis ICMP 19430T, a Nitrogen-fixing Symbiont of the South African Invasive Legume Dipogon lignosus in New Zealand.</title>
        <authorList>
            <person name="De Meyer S.E."/>
        </authorList>
    </citation>
    <scope>NUCLEOTIDE SEQUENCE [LARGE SCALE GENOMIC DNA]</scope>
    <source>
        <strain evidence="2 3">ICMP 19430</strain>
    </source>
</reference>
<feature type="transmembrane region" description="Helical" evidence="1">
    <location>
        <begin position="370"/>
        <end position="391"/>
    </location>
</feature>
<accession>A0A4Y8N495</accession>
<evidence type="ECO:0000256" key="1">
    <source>
        <dbReference type="SAM" id="Phobius"/>
    </source>
</evidence>
<name>A0A4Y8N495_9BURK</name>
<feature type="transmembrane region" description="Helical" evidence="1">
    <location>
        <begin position="281"/>
        <end position="303"/>
    </location>
</feature>
<protein>
    <submittedName>
        <fullName evidence="2">Uncharacterized protein</fullName>
    </submittedName>
</protein>
<dbReference type="EMBL" id="SNVI01000001">
    <property type="protein sequence ID" value="TFE44495.1"/>
    <property type="molecule type" value="Genomic_DNA"/>
</dbReference>